<dbReference type="PANTHER" id="PTHR23517:SF15">
    <property type="entry name" value="PROTON-DEPENDENT OLIGOPEPTIDE FAMILY TRANSPORT PROTEIN"/>
    <property type="match status" value="1"/>
</dbReference>
<keyword evidence="6 9" id="KW-1133">Transmembrane helix</keyword>
<comment type="similarity">
    <text evidence="8">Belongs to the major facilitator superfamily. Proton-dependent oligopeptide transporter (POT/PTR) (TC 2.A.17) family.</text>
</comment>
<dbReference type="EMBL" id="JAHESF010000006">
    <property type="protein sequence ID" value="MBT1696917.1"/>
    <property type="molecule type" value="Genomic_DNA"/>
</dbReference>
<dbReference type="NCBIfam" id="TIGR00924">
    <property type="entry name" value="yjdL_sub1_fam"/>
    <property type="match status" value="1"/>
</dbReference>
<feature type="transmembrane region" description="Helical" evidence="9">
    <location>
        <begin position="366"/>
        <end position="388"/>
    </location>
</feature>
<feature type="transmembrane region" description="Helical" evidence="9">
    <location>
        <begin position="26"/>
        <end position="44"/>
    </location>
</feature>
<dbReference type="InterPro" id="IPR050171">
    <property type="entry name" value="MFS_Transporters"/>
</dbReference>
<feature type="transmembrane region" description="Helical" evidence="9">
    <location>
        <begin position="432"/>
        <end position="454"/>
    </location>
</feature>
<dbReference type="Pfam" id="PF00854">
    <property type="entry name" value="PTR2"/>
    <property type="match status" value="1"/>
</dbReference>
<dbReference type="InterPro" id="IPR036259">
    <property type="entry name" value="MFS_trans_sf"/>
</dbReference>
<dbReference type="CDD" id="cd17346">
    <property type="entry name" value="MFS_DtpA_like"/>
    <property type="match status" value="1"/>
</dbReference>
<feature type="transmembrane region" description="Helical" evidence="9">
    <location>
        <begin position="56"/>
        <end position="77"/>
    </location>
</feature>
<keyword evidence="7 9" id="KW-0472">Membrane</keyword>
<evidence type="ECO:0000256" key="5">
    <source>
        <dbReference type="ARBA" id="ARBA00022856"/>
    </source>
</evidence>
<evidence type="ECO:0000259" key="10">
    <source>
        <dbReference type="PROSITE" id="PS50850"/>
    </source>
</evidence>
<dbReference type="GO" id="GO:0006857">
    <property type="term" value="P:oligopeptide transport"/>
    <property type="evidence" value="ECO:0007669"/>
    <property type="project" value="InterPro"/>
</dbReference>
<dbReference type="PROSITE" id="PS01022">
    <property type="entry name" value="PTR2_1"/>
    <property type="match status" value="1"/>
</dbReference>
<dbReference type="InterPro" id="IPR005279">
    <property type="entry name" value="Dipep/tripep_permease"/>
</dbReference>
<evidence type="ECO:0000256" key="1">
    <source>
        <dbReference type="ARBA" id="ARBA00004651"/>
    </source>
</evidence>
<feature type="transmembrane region" description="Helical" evidence="9">
    <location>
        <begin position="251"/>
        <end position="273"/>
    </location>
</feature>
<dbReference type="GO" id="GO:1904680">
    <property type="term" value="F:peptide transmembrane transporter activity"/>
    <property type="evidence" value="ECO:0007669"/>
    <property type="project" value="InterPro"/>
</dbReference>
<dbReference type="Gene3D" id="1.20.1250.20">
    <property type="entry name" value="MFS general substrate transporter like domains"/>
    <property type="match status" value="1"/>
</dbReference>
<dbReference type="GO" id="GO:0005886">
    <property type="term" value="C:plasma membrane"/>
    <property type="evidence" value="ECO:0007669"/>
    <property type="project" value="UniProtKB-SubCell"/>
</dbReference>
<dbReference type="SUPFAM" id="SSF103473">
    <property type="entry name" value="MFS general substrate transporter"/>
    <property type="match status" value="1"/>
</dbReference>
<evidence type="ECO:0000256" key="8">
    <source>
        <dbReference type="RuleBase" id="RU003755"/>
    </source>
</evidence>
<dbReference type="RefSeq" id="WP_254162471.1">
    <property type="nucleotide sequence ID" value="NZ_JAHESF010000006.1"/>
</dbReference>
<evidence type="ECO:0000256" key="9">
    <source>
        <dbReference type="SAM" id="Phobius"/>
    </source>
</evidence>
<feature type="transmembrane region" description="Helical" evidence="9">
    <location>
        <begin position="400"/>
        <end position="420"/>
    </location>
</feature>
<feature type="transmembrane region" description="Helical" evidence="9">
    <location>
        <begin position="147"/>
        <end position="168"/>
    </location>
</feature>
<dbReference type="Proteomes" id="UP001319200">
    <property type="component" value="Unassembled WGS sequence"/>
</dbReference>
<keyword evidence="5" id="KW-0571">Peptide transport</keyword>
<evidence type="ECO:0000256" key="2">
    <source>
        <dbReference type="ARBA" id="ARBA00022448"/>
    </source>
</evidence>
<feature type="transmembrane region" description="Helical" evidence="9">
    <location>
        <begin position="112"/>
        <end position="135"/>
    </location>
</feature>
<feature type="transmembrane region" description="Helical" evidence="9">
    <location>
        <begin position="86"/>
        <end position="106"/>
    </location>
</feature>
<feature type="transmembrane region" description="Helical" evidence="9">
    <location>
        <begin position="333"/>
        <end position="354"/>
    </location>
</feature>
<sequence length="499" mass="54459">MSFDRSFFGHPRGLATLFFTEMWERFSYYGMRALLLLFMVASVEKGGMGFDDKTGGAIYGLYTMFVYLLALPGGWLADRYFGLRKAVFYGGCIIALGHFCLAFPFIETFFLGLLLIVTGTGLLKPNISSMVGALYPPAEQAKRDAGFSIFYMGINIGAFIAPFITGYLGENINWHYGFAAAGIGMVLGIIQYKATEKSLGDAGLHPSRLPDKAQQQQRESNIRKGLWAGGVLLTALVVLMMTGTITINPVVFAGVSGVVIAASVVIYFTYVFVAENLDASEKKKIVAVCILFLAATAFYAGFEGQGSSLNLFAERYTDMFVGSFEMPASWMQAVPPIFVVIFVPVFAWLWVWLAQRKLNPSTPVKLSLGLIFMALGYVIMIGASLIVIRGEKPLPTWLTMTYLMLTFGEICLYPIGLSAVSKLAPQRLVGQMMGVFFMALALGNLIAGLFAGQFDNESIAANPQLLVDLFGLVVKITLIAGAVVLIFSKPIRKLMGDVR</sequence>
<dbReference type="InterPro" id="IPR020846">
    <property type="entry name" value="MFS_dom"/>
</dbReference>
<gene>
    <name evidence="11" type="ORF">KK083_08540</name>
</gene>
<evidence type="ECO:0000313" key="11">
    <source>
        <dbReference type="EMBL" id="MBT1696917.1"/>
    </source>
</evidence>
<feature type="transmembrane region" description="Helical" evidence="9">
    <location>
        <begin position="225"/>
        <end position="245"/>
    </location>
</feature>
<name>A0AAP2DKM8_9BACT</name>
<dbReference type="PROSITE" id="PS01023">
    <property type="entry name" value="PTR2_2"/>
    <property type="match status" value="1"/>
</dbReference>
<dbReference type="InterPro" id="IPR018456">
    <property type="entry name" value="PTR2_symporter_CS"/>
</dbReference>
<feature type="transmembrane region" description="Helical" evidence="9">
    <location>
        <begin position="174"/>
        <end position="192"/>
    </location>
</feature>
<comment type="caution">
    <text evidence="11">The sequence shown here is derived from an EMBL/GenBank/DDBJ whole genome shotgun (WGS) entry which is preliminary data.</text>
</comment>
<protein>
    <submittedName>
        <fullName evidence="11">Peptide MFS transporter</fullName>
    </submittedName>
</protein>
<feature type="transmembrane region" description="Helical" evidence="9">
    <location>
        <begin position="285"/>
        <end position="302"/>
    </location>
</feature>
<keyword evidence="2 8" id="KW-0813">Transport</keyword>
<keyword evidence="4 8" id="KW-0812">Transmembrane</keyword>
<feature type="domain" description="Major facilitator superfamily (MFS) profile" evidence="10">
    <location>
        <begin position="1"/>
        <end position="492"/>
    </location>
</feature>
<evidence type="ECO:0000313" key="12">
    <source>
        <dbReference type="Proteomes" id="UP001319200"/>
    </source>
</evidence>
<dbReference type="PROSITE" id="PS50850">
    <property type="entry name" value="MFS"/>
    <property type="match status" value="1"/>
</dbReference>
<dbReference type="PANTHER" id="PTHR23517">
    <property type="entry name" value="RESISTANCE PROTEIN MDTM, PUTATIVE-RELATED-RELATED"/>
    <property type="match status" value="1"/>
</dbReference>
<dbReference type="InterPro" id="IPR000109">
    <property type="entry name" value="POT_fam"/>
</dbReference>
<evidence type="ECO:0000256" key="3">
    <source>
        <dbReference type="ARBA" id="ARBA00022475"/>
    </source>
</evidence>
<evidence type="ECO:0000256" key="4">
    <source>
        <dbReference type="ARBA" id="ARBA00022692"/>
    </source>
</evidence>
<accession>A0AAP2DKM8</accession>
<keyword evidence="5" id="KW-0653">Protein transport</keyword>
<keyword evidence="3" id="KW-1003">Cell membrane</keyword>
<feature type="transmembrane region" description="Helical" evidence="9">
    <location>
        <begin position="466"/>
        <end position="487"/>
    </location>
</feature>
<keyword evidence="12" id="KW-1185">Reference proteome</keyword>
<organism evidence="11 12">
    <name type="scientific">Chryseosolibacter histidini</name>
    <dbReference type="NCBI Taxonomy" id="2782349"/>
    <lineage>
        <taxon>Bacteria</taxon>
        <taxon>Pseudomonadati</taxon>
        <taxon>Bacteroidota</taxon>
        <taxon>Cytophagia</taxon>
        <taxon>Cytophagales</taxon>
        <taxon>Chryseotaleaceae</taxon>
        <taxon>Chryseosolibacter</taxon>
    </lineage>
</organism>
<proteinExistence type="inferred from homology"/>
<comment type="subcellular location">
    <subcellularLocation>
        <location evidence="1">Cell membrane</location>
        <topology evidence="1">Multi-pass membrane protein</topology>
    </subcellularLocation>
    <subcellularLocation>
        <location evidence="8">Membrane</location>
        <topology evidence="8">Multi-pass membrane protein</topology>
    </subcellularLocation>
</comment>
<evidence type="ECO:0000256" key="6">
    <source>
        <dbReference type="ARBA" id="ARBA00022989"/>
    </source>
</evidence>
<evidence type="ECO:0000256" key="7">
    <source>
        <dbReference type="ARBA" id="ARBA00023136"/>
    </source>
</evidence>
<dbReference type="AlphaFoldDB" id="A0AAP2DKM8"/>
<reference evidence="11 12" key="1">
    <citation type="submission" date="2021-05" db="EMBL/GenBank/DDBJ databases">
        <title>A Polyphasic approach of four new species of the genus Ohtaekwangia: Ohtaekwangia histidinii sp. nov., Ohtaekwangia cretensis sp. nov., Ohtaekwangia indiensis sp. nov., Ohtaekwangia reichenbachii sp. nov. from diverse environment.</title>
        <authorList>
            <person name="Octaviana S."/>
        </authorList>
    </citation>
    <scope>NUCLEOTIDE SEQUENCE [LARGE SCALE GENOMIC DNA]</scope>
    <source>
        <strain evidence="11 12">PWU4</strain>
    </source>
</reference>